<dbReference type="InterPro" id="IPR011990">
    <property type="entry name" value="TPR-like_helical_dom_sf"/>
</dbReference>
<dbReference type="PROSITE" id="PS50005">
    <property type="entry name" value="TPR"/>
    <property type="match status" value="1"/>
</dbReference>
<keyword evidence="5" id="KW-1185">Reference proteome</keyword>
<dbReference type="InterPro" id="IPR019734">
    <property type="entry name" value="TPR_rpt"/>
</dbReference>
<dbReference type="AlphaFoldDB" id="A0A370DE63"/>
<evidence type="ECO:0000313" key="4">
    <source>
        <dbReference type="EMBL" id="RDH83202.1"/>
    </source>
</evidence>
<name>A0A370DE63_9GAMM</name>
<evidence type="ECO:0008006" key="6">
    <source>
        <dbReference type="Google" id="ProtNLM"/>
    </source>
</evidence>
<comment type="caution">
    <text evidence="4">The sequence shown here is derived from an EMBL/GenBank/DDBJ whole genome shotgun (WGS) entry which is preliminary data.</text>
</comment>
<evidence type="ECO:0000256" key="1">
    <source>
        <dbReference type="ARBA" id="ARBA00022737"/>
    </source>
</evidence>
<evidence type="ECO:0000256" key="3">
    <source>
        <dbReference type="PROSITE-ProRule" id="PRU00339"/>
    </source>
</evidence>
<feature type="repeat" description="TPR" evidence="3">
    <location>
        <begin position="496"/>
        <end position="529"/>
    </location>
</feature>
<keyword evidence="2 3" id="KW-0802">TPR repeat</keyword>
<sequence>MKNQTFAAFAATSFLIITGCTGIPTTDPQTAITTPPKTPTLNPAASMDDRKSDIIYDILAAEVAAQRGQHDIAYEHASNAARTSRAPAAAERATRLALLSHQTDKALQSVNFWIEIDPDSLKAHQIAAILYIRDKNRQASVLHLSKVAAIANQAGQSGYIQAAAIAEKSTNKDNALQLMQLVIPQDTSDPEALYALALSASHAKEHAAAEDYLRRALQTRPDWTKGLLLLSRSLMLQDRKDESIEVLAKAALQSPKDIQLRITYARTLVDLHRLDDAHDEFSKLYELEPDNADIVYALGVLSIQRKELKAARGFFQHLLSMGKMESQSSLHLGQIEELDKHPQKAFEWYEKVDGKERAEARIRMAGILVSLDNLNGAREILQQLRSSTPTNALKLFLIEANLLRDAGEYKIAMEIYDTALQKFPDNIDLRYARALNGADIGRVDILEADLKRILKDNPDHADSLNALGYTLADQTDRLQEAQAYIQRALDLKPGNVAILDSMGWVEYRLGNLEKALKFLQQAADKEPDAEIAAHLGEVLWMMGRKQEARAVWDAAMKRDPKNRYIGPTKQRLSGK</sequence>
<dbReference type="Pfam" id="PF13432">
    <property type="entry name" value="TPR_16"/>
    <property type="match status" value="4"/>
</dbReference>
<dbReference type="EMBL" id="QFXE01000020">
    <property type="protein sequence ID" value="RDH83202.1"/>
    <property type="molecule type" value="Genomic_DNA"/>
</dbReference>
<accession>A0A370DE63</accession>
<protein>
    <recommendedName>
        <fullName evidence="6">Tetratricopeptide repeat protein</fullName>
    </recommendedName>
</protein>
<dbReference type="PANTHER" id="PTHR45586:SF16">
    <property type="entry name" value="DOMAIN PROTEIN, PUTATIVE-RELATED"/>
    <property type="match status" value="1"/>
</dbReference>
<keyword evidence="1" id="KW-0677">Repeat</keyword>
<dbReference type="PROSITE" id="PS51257">
    <property type="entry name" value="PROKAR_LIPOPROTEIN"/>
    <property type="match status" value="1"/>
</dbReference>
<dbReference type="PANTHER" id="PTHR45586">
    <property type="entry name" value="TPR REPEAT-CONTAINING PROTEIN PA4667"/>
    <property type="match status" value="1"/>
</dbReference>
<organism evidence="4 5">
    <name type="scientific">endosymbiont of Escarpia spicata</name>
    <dbReference type="NCBI Taxonomy" id="2200908"/>
    <lineage>
        <taxon>Bacteria</taxon>
        <taxon>Pseudomonadati</taxon>
        <taxon>Pseudomonadota</taxon>
        <taxon>Gammaproteobacteria</taxon>
        <taxon>sulfur-oxidizing symbionts</taxon>
    </lineage>
</organism>
<dbReference type="Gene3D" id="1.25.40.10">
    <property type="entry name" value="Tetratricopeptide repeat domain"/>
    <property type="match status" value="2"/>
</dbReference>
<gene>
    <name evidence="4" type="ORF">DIZ78_14445</name>
</gene>
<reference evidence="4 5" key="1">
    <citation type="journal article" date="2018" name="ISME J.">
        <title>Endosymbiont genomes yield clues of tubeworm success.</title>
        <authorList>
            <person name="Li Y."/>
            <person name="Liles M.R."/>
            <person name="Halanych K.M."/>
        </authorList>
    </citation>
    <scope>NUCLEOTIDE SEQUENCE [LARGE SCALE GENOMIC DNA]</scope>
    <source>
        <strain evidence="4">A1462</strain>
    </source>
</reference>
<evidence type="ECO:0000313" key="5">
    <source>
        <dbReference type="Proteomes" id="UP000254771"/>
    </source>
</evidence>
<dbReference type="SUPFAM" id="SSF48452">
    <property type="entry name" value="TPR-like"/>
    <property type="match status" value="2"/>
</dbReference>
<dbReference type="Proteomes" id="UP000254771">
    <property type="component" value="Unassembled WGS sequence"/>
</dbReference>
<proteinExistence type="predicted"/>
<dbReference type="SMART" id="SM00028">
    <property type="entry name" value="TPR"/>
    <property type="match status" value="8"/>
</dbReference>
<evidence type="ECO:0000256" key="2">
    <source>
        <dbReference type="ARBA" id="ARBA00022803"/>
    </source>
</evidence>
<dbReference type="InterPro" id="IPR051012">
    <property type="entry name" value="CellSynth/LPSAsmb/PSIAsmb"/>
</dbReference>